<protein>
    <submittedName>
        <fullName evidence="4">Initiator Replication protein</fullName>
    </submittedName>
</protein>
<evidence type="ECO:0000313" key="5">
    <source>
        <dbReference type="Proteomes" id="UP001158049"/>
    </source>
</evidence>
<dbReference type="Proteomes" id="UP001158049">
    <property type="component" value="Unassembled WGS sequence"/>
</dbReference>
<evidence type="ECO:0000313" key="4">
    <source>
        <dbReference type="EMBL" id="SMP81528.1"/>
    </source>
</evidence>
<dbReference type="EMBL" id="FXUL01000045">
    <property type="protein sequence ID" value="SMP81528.1"/>
    <property type="molecule type" value="Genomic_DNA"/>
</dbReference>
<evidence type="ECO:0000259" key="3">
    <source>
        <dbReference type="Pfam" id="PF01051"/>
    </source>
</evidence>
<dbReference type="Gene3D" id="1.10.10.10">
    <property type="entry name" value="Winged helix-like DNA-binding domain superfamily/Winged helix DNA-binding domain"/>
    <property type="match status" value="1"/>
</dbReference>
<dbReference type="Pfam" id="PF01051">
    <property type="entry name" value="Rep3_N"/>
    <property type="match status" value="1"/>
</dbReference>
<dbReference type="InterPro" id="IPR036388">
    <property type="entry name" value="WH-like_DNA-bd_sf"/>
</dbReference>
<dbReference type="RefSeq" id="WP_283445675.1">
    <property type="nucleotide sequence ID" value="NZ_FXUL01000045.1"/>
</dbReference>
<feature type="region of interest" description="Disordered" evidence="2">
    <location>
        <begin position="1"/>
        <end position="23"/>
    </location>
</feature>
<dbReference type="InterPro" id="IPR036390">
    <property type="entry name" value="WH_DNA-bd_sf"/>
</dbReference>
<evidence type="ECO:0000256" key="1">
    <source>
        <dbReference type="ARBA" id="ARBA00038283"/>
    </source>
</evidence>
<dbReference type="InterPro" id="IPR000525">
    <property type="entry name" value="Initiator_Rep_WH1"/>
</dbReference>
<comment type="caution">
    <text evidence="4">The sequence shown here is derived from an EMBL/GenBank/DDBJ whole genome shotgun (WGS) entry which is preliminary data.</text>
</comment>
<gene>
    <name evidence="4" type="ORF">SAMN06295970_1452</name>
</gene>
<name>A0ABY1QVM7_9BURK</name>
<accession>A0ABY1QVM7</accession>
<keyword evidence="5" id="KW-1185">Reference proteome</keyword>
<evidence type="ECO:0000256" key="2">
    <source>
        <dbReference type="SAM" id="MobiDB-lite"/>
    </source>
</evidence>
<feature type="domain" description="Initiator Rep protein WH1" evidence="3">
    <location>
        <begin position="80"/>
        <end position="189"/>
    </location>
</feature>
<comment type="similarity">
    <text evidence="1">Belongs to the initiator RepB protein family.</text>
</comment>
<organism evidence="4 5">
    <name type="scientific">Noviherbaspirillum suwonense</name>
    <dbReference type="NCBI Taxonomy" id="1224511"/>
    <lineage>
        <taxon>Bacteria</taxon>
        <taxon>Pseudomonadati</taxon>
        <taxon>Pseudomonadota</taxon>
        <taxon>Betaproteobacteria</taxon>
        <taxon>Burkholderiales</taxon>
        <taxon>Oxalobacteraceae</taxon>
        <taxon>Noviherbaspirillum</taxon>
    </lineage>
</organism>
<dbReference type="SUPFAM" id="SSF46785">
    <property type="entry name" value="Winged helix' DNA-binding domain"/>
    <property type="match status" value="1"/>
</dbReference>
<proteinExistence type="inferred from homology"/>
<reference evidence="4 5" key="1">
    <citation type="submission" date="2017-05" db="EMBL/GenBank/DDBJ databases">
        <authorList>
            <person name="Varghese N."/>
            <person name="Submissions S."/>
        </authorList>
    </citation>
    <scope>NUCLEOTIDE SEQUENCE [LARGE SCALE GENOMIC DNA]</scope>
    <source>
        <strain evidence="4 5">DSM 26001</strain>
    </source>
</reference>
<feature type="compositionally biased region" description="Polar residues" evidence="2">
    <location>
        <begin position="7"/>
        <end position="23"/>
    </location>
</feature>
<sequence length="460" mass="51246">MPRPKKSTSVAGIASSSPRPSATDIQEFRKANEAVGLRIKSGRFTFVSRKLLNIFIFVAQKAGMPGLNAPPGEPGAEGYFWVRMADVISGFNYSSKNTELIKQTAHEMQSVKVLQTTPKSWTDEVMLSGVKVWNSHGVGNKNGEVWLGFAFSPTFQDLVLKPDNNFTKYSLYYQGILSGAQALALYEVCRRYATSPSRVTFKQTYEFWFHVLTGNPIEGGEPAPEYKYFKRDVVKPAIAEINANTDIEIELVEFKMGRRVESLQFKVSLKPQAALEFMPEIDPGPLLDMKIVEQIMRLGITQEDATEIFAQYGEQSVLSHIALVEKRQNAKSGTTLASPAAYFKVAIANGYATNPHLAEPAVATQQETAPEPQKDLRAQYIAARSKHALDYFSELEATEQSEILTRFVGQADKTILASYRKKGLEMKTVRIAFGEWLATDVWGEVTETDMIAFHDRGNAI</sequence>
<dbReference type="Pfam" id="PF21205">
    <property type="entry name" value="Rep3_C"/>
    <property type="match status" value="1"/>
</dbReference>